<name>E3BF79_9VIBR</name>
<evidence type="ECO:0008006" key="4">
    <source>
        <dbReference type="Google" id="ProtNLM"/>
    </source>
</evidence>
<reference evidence="2 3" key="1">
    <citation type="journal article" date="2012" name="Int. J. Syst. Evol. Microbiol.">
        <title>Vibrio caribbeanicus sp. nov., isolated from the marine sponge Scleritoderma cyanea.</title>
        <authorList>
            <person name="Hoffmann M."/>
            <person name="Monday S.R."/>
            <person name="Allard M.W."/>
            <person name="Strain E.A."/>
            <person name="Whittaker P."/>
            <person name="Naum M."/>
            <person name="McCarthy P.J."/>
            <person name="Lopez J.V."/>
            <person name="Fischer M."/>
            <person name="Brown E.W."/>
        </authorList>
    </citation>
    <scope>NUCLEOTIDE SEQUENCE [LARGE SCALE GENOMIC DNA]</scope>
    <source>
        <strain evidence="2 3">ATCC BAA-2122</strain>
    </source>
</reference>
<dbReference type="AlphaFoldDB" id="E3BF79"/>
<dbReference type="EMBL" id="AEIU01000014">
    <property type="protein sequence ID" value="EFP98255.1"/>
    <property type="molecule type" value="Genomic_DNA"/>
</dbReference>
<evidence type="ECO:0000313" key="2">
    <source>
        <dbReference type="EMBL" id="EFP98255.1"/>
    </source>
</evidence>
<evidence type="ECO:0000256" key="1">
    <source>
        <dbReference type="SAM" id="SignalP"/>
    </source>
</evidence>
<gene>
    <name evidence="2" type="ORF">VIBC2010_09242</name>
</gene>
<sequence>MKIHFFAVCLMSMSTFIFGQNLRPHMVSYTVQSGDVVDISTSVAVVLNQAVTVSVGEGVQANILLSAVNDDTEHYHLQLKLNIKEVDKILIENDFVSGGALDISLANYRIHLQLDG</sequence>
<dbReference type="RefSeq" id="WP_009599541.1">
    <property type="nucleotide sequence ID" value="NZ_AEIU01000014.1"/>
</dbReference>
<comment type="caution">
    <text evidence="2">The sequence shown here is derived from an EMBL/GenBank/DDBJ whole genome shotgun (WGS) entry which is preliminary data.</text>
</comment>
<evidence type="ECO:0000313" key="3">
    <source>
        <dbReference type="Proteomes" id="UP000002943"/>
    </source>
</evidence>
<dbReference type="Proteomes" id="UP000002943">
    <property type="component" value="Unassembled WGS sequence"/>
</dbReference>
<feature type="signal peptide" evidence="1">
    <location>
        <begin position="1"/>
        <end position="19"/>
    </location>
</feature>
<proteinExistence type="predicted"/>
<accession>E3BF79</accession>
<keyword evidence="3" id="KW-1185">Reference proteome</keyword>
<keyword evidence="1" id="KW-0732">Signal</keyword>
<organism evidence="2 3">
    <name type="scientific">Vibrio caribbeanicus ATCC BAA-2122</name>
    <dbReference type="NCBI Taxonomy" id="796620"/>
    <lineage>
        <taxon>Bacteria</taxon>
        <taxon>Pseudomonadati</taxon>
        <taxon>Pseudomonadota</taxon>
        <taxon>Gammaproteobacteria</taxon>
        <taxon>Vibrionales</taxon>
        <taxon>Vibrionaceae</taxon>
        <taxon>Vibrio</taxon>
    </lineage>
</organism>
<protein>
    <recommendedName>
        <fullName evidence="4">Auto-transporter adhesin head GIN domain-containing protein</fullName>
    </recommendedName>
</protein>
<feature type="chain" id="PRO_5003167019" description="Auto-transporter adhesin head GIN domain-containing protein" evidence="1">
    <location>
        <begin position="20"/>
        <end position="116"/>
    </location>
</feature>